<protein>
    <submittedName>
        <fullName evidence="1">Uncharacterized protein</fullName>
    </submittedName>
</protein>
<dbReference type="Proteomes" id="UP000254937">
    <property type="component" value="Unassembled WGS sequence"/>
</dbReference>
<dbReference type="InterPro" id="IPR036770">
    <property type="entry name" value="Ankyrin_rpt-contain_sf"/>
</dbReference>
<name>A0A370P7F3_ASPPH</name>
<dbReference type="Gene3D" id="1.25.40.20">
    <property type="entry name" value="Ankyrin repeat-containing domain"/>
    <property type="match status" value="1"/>
</dbReference>
<reference evidence="1 2" key="1">
    <citation type="submission" date="2018-07" db="EMBL/GenBank/DDBJ databases">
        <title>Section-level genome sequencing of Aspergillus section Nigri to investigate inter- and intra-species variation.</title>
        <authorList>
            <consortium name="DOE Joint Genome Institute"/>
            <person name="Vesth T.C."/>
            <person name="Nybo J.L."/>
            <person name="Theobald S."/>
            <person name="Frisvad J.C."/>
            <person name="Larsen T.O."/>
            <person name="Nielsen K.F."/>
            <person name="Hoof J.B."/>
            <person name="Brandl J."/>
            <person name="Salamov A."/>
            <person name="Riley R."/>
            <person name="Gladden J.M."/>
            <person name="Phatale P."/>
            <person name="Nielsen M.T."/>
            <person name="Lyhne E.K."/>
            <person name="Kogle M.E."/>
            <person name="Strasser K."/>
            <person name="McDonnell E."/>
            <person name="Barry K."/>
            <person name="Clum A."/>
            <person name="Chen C."/>
            <person name="Nolan M."/>
            <person name="Sandor L."/>
            <person name="Kuo A."/>
            <person name="Lipzen A."/>
            <person name="Hainaut M."/>
            <person name="Drula E."/>
            <person name="Tsang A."/>
            <person name="Magnuson J.K."/>
            <person name="Henrissat B."/>
            <person name="Wiebenga A."/>
            <person name="Simmons B.A."/>
            <person name="Makela M.R."/>
            <person name="De vries R.P."/>
            <person name="Grigoriev I.V."/>
            <person name="Mortensen U.H."/>
            <person name="Baker S.E."/>
            <person name="Andersen M.R."/>
        </authorList>
    </citation>
    <scope>NUCLEOTIDE SEQUENCE [LARGE SCALE GENOMIC DNA]</scope>
    <source>
        <strain evidence="1 2">ATCC 13157</strain>
    </source>
</reference>
<accession>A0A370P7F3</accession>
<dbReference type="AlphaFoldDB" id="A0A370P7F3"/>
<sequence>MSTSRIHGVSAARGRILYFSLLRGGHLPVCEALHNHGAGDYHHMKGDPPSALVVAVWGGRLDIVKTLLGSVQSGITAAQYQAAAGGHIDILRELLAHGITRDEALRYAARAGDEKLVRHYLDEGLSLDSHAQVSDHPIALQSAIKRRPYCDCA</sequence>
<dbReference type="SUPFAM" id="SSF48403">
    <property type="entry name" value="Ankyrin repeat"/>
    <property type="match status" value="1"/>
</dbReference>
<evidence type="ECO:0000313" key="2">
    <source>
        <dbReference type="Proteomes" id="UP000254937"/>
    </source>
</evidence>
<dbReference type="EMBL" id="KZ851866">
    <property type="protein sequence ID" value="RDK38108.1"/>
    <property type="molecule type" value="Genomic_DNA"/>
</dbReference>
<proteinExistence type="predicted"/>
<keyword evidence="2" id="KW-1185">Reference proteome</keyword>
<evidence type="ECO:0000313" key="1">
    <source>
        <dbReference type="EMBL" id="RDK38108.1"/>
    </source>
</evidence>
<organism evidence="1 2">
    <name type="scientific">Aspergillus phoenicis ATCC 13157</name>
    <dbReference type="NCBI Taxonomy" id="1353007"/>
    <lineage>
        <taxon>Eukaryota</taxon>
        <taxon>Fungi</taxon>
        <taxon>Dikarya</taxon>
        <taxon>Ascomycota</taxon>
        <taxon>Pezizomycotina</taxon>
        <taxon>Eurotiomycetes</taxon>
        <taxon>Eurotiomycetidae</taxon>
        <taxon>Eurotiales</taxon>
        <taxon>Aspergillaceae</taxon>
        <taxon>Aspergillus</taxon>
    </lineage>
</organism>
<gene>
    <name evidence="1" type="ORF">M752DRAFT_307933</name>
</gene>